<keyword evidence="1" id="KW-0472">Membrane</keyword>
<dbReference type="BioCyc" id="HAUR316274:GHYA-2325-MONOMER"/>
<protein>
    <submittedName>
        <fullName evidence="2">Uncharacterized protein</fullName>
    </submittedName>
</protein>
<keyword evidence="1" id="KW-1133">Transmembrane helix</keyword>
<keyword evidence="3" id="KW-1185">Reference proteome</keyword>
<proteinExistence type="predicted"/>
<sequence>MLPWIYRLAIRLKNRLKQPLNSIDAIALVVIFLMPVVWIILGVEVDYAWNRPQLYSLTEASRIVVMEWKFQQGVLLQAFALM</sequence>
<dbReference type="EMBL" id="CP000875">
    <property type="protein sequence ID" value="ABX04937.1"/>
    <property type="molecule type" value="Genomic_DNA"/>
</dbReference>
<dbReference type="InParanoid" id="A9AXX1"/>
<gene>
    <name evidence="2" type="ordered locus">Haur_2297</name>
</gene>
<keyword evidence="1" id="KW-0812">Transmembrane</keyword>
<dbReference type="KEGG" id="hau:Haur_2297"/>
<dbReference type="AlphaFoldDB" id="A9AXX1"/>
<dbReference type="HOGENOM" id="CLU_2553630_0_0_0"/>
<evidence type="ECO:0000256" key="1">
    <source>
        <dbReference type="SAM" id="Phobius"/>
    </source>
</evidence>
<organism evidence="2 3">
    <name type="scientific">Herpetosiphon aurantiacus (strain ATCC 23779 / DSM 785 / 114-95)</name>
    <dbReference type="NCBI Taxonomy" id="316274"/>
    <lineage>
        <taxon>Bacteria</taxon>
        <taxon>Bacillati</taxon>
        <taxon>Chloroflexota</taxon>
        <taxon>Chloroflexia</taxon>
        <taxon>Herpetosiphonales</taxon>
        <taxon>Herpetosiphonaceae</taxon>
        <taxon>Herpetosiphon</taxon>
    </lineage>
</organism>
<name>A9AXX1_HERA2</name>
<dbReference type="Proteomes" id="UP000000787">
    <property type="component" value="Chromosome"/>
</dbReference>
<evidence type="ECO:0000313" key="2">
    <source>
        <dbReference type="EMBL" id="ABX04937.1"/>
    </source>
</evidence>
<evidence type="ECO:0000313" key="3">
    <source>
        <dbReference type="Proteomes" id="UP000000787"/>
    </source>
</evidence>
<feature type="transmembrane region" description="Helical" evidence="1">
    <location>
        <begin position="21"/>
        <end position="41"/>
    </location>
</feature>
<accession>A9AXX1</accession>
<reference evidence="2 3" key="1">
    <citation type="journal article" date="2011" name="Stand. Genomic Sci.">
        <title>Complete genome sequence of the filamentous gliding predatory bacterium Herpetosiphon aurantiacus type strain (114-95(T)).</title>
        <authorList>
            <person name="Kiss H."/>
            <person name="Nett M."/>
            <person name="Domin N."/>
            <person name="Martin K."/>
            <person name="Maresca J.A."/>
            <person name="Copeland A."/>
            <person name="Lapidus A."/>
            <person name="Lucas S."/>
            <person name="Berry K.W."/>
            <person name="Glavina Del Rio T."/>
            <person name="Dalin E."/>
            <person name="Tice H."/>
            <person name="Pitluck S."/>
            <person name="Richardson P."/>
            <person name="Bruce D."/>
            <person name="Goodwin L."/>
            <person name="Han C."/>
            <person name="Detter J.C."/>
            <person name="Schmutz J."/>
            <person name="Brettin T."/>
            <person name="Land M."/>
            <person name="Hauser L."/>
            <person name="Kyrpides N.C."/>
            <person name="Ivanova N."/>
            <person name="Goker M."/>
            <person name="Woyke T."/>
            <person name="Klenk H.P."/>
            <person name="Bryant D.A."/>
        </authorList>
    </citation>
    <scope>NUCLEOTIDE SEQUENCE [LARGE SCALE GENOMIC DNA]</scope>
    <source>
        <strain evidence="3">ATCC 23779 / DSM 785 / 114-95</strain>
    </source>
</reference>